<evidence type="ECO:0000313" key="1">
    <source>
        <dbReference type="EMBL" id="RGZ49681.1"/>
    </source>
</evidence>
<dbReference type="EMBL" id="QSEF01000006">
    <property type="protein sequence ID" value="RGZ49681.1"/>
    <property type="molecule type" value="Genomic_DNA"/>
</dbReference>
<protein>
    <submittedName>
        <fullName evidence="1">Uncharacterized protein</fullName>
    </submittedName>
</protein>
<dbReference type="AlphaFoldDB" id="A0A3R5ZSS4"/>
<comment type="caution">
    <text evidence="1">The sequence shown here is derived from an EMBL/GenBank/DDBJ whole genome shotgun (WGS) entry which is preliminary data.</text>
</comment>
<evidence type="ECO:0000313" key="2">
    <source>
        <dbReference type="Proteomes" id="UP000285173"/>
    </source>
</evidence>
<dbReference type="Proteomes" id="UP000285173">
    <property type="component" value="Unassembled WGS sequence"/>
</dbReference>
<accession>A0A3R5ZSS4</accession>
<name>A0A3R5ZSS4_9BACT</name>
<organism evidence="1 2">
    <name type="scientific">Parabacteroides merdae</name>
    <dbReference type="NCBI Taxonomy" id="46503"/>
    <lineage>
        <taxon>Bacteria</taxon>
        <taxon>Pseudomonadati</taxon>
        <taxon>Bacteroidota</taxon>
        <taxon>Bacteroidia</taxon>
        <taxon>Bacteroidales</taxon>
        <taxon>Tannerellaceae</taxon>
        <taxon>Parabacteroides</taxon>
    </lineage>
</organism>
<gene>
    <name evidence="1" type="ORF">DW986_05285</name>
</gene>
<sequence>MCTTTPKTNNTYIGLEIQRVALVDLRRCFEAIVKVWFIKTGGAIEKLFADKQKKCCYGWDFSLMSCSI</sequence>
<proteinExistence type="predicted"/>
<reference evidence="1 2" key="1">
    <citation type="submission" date="2018-08" db="EMBL/GenBank/DDBJ databases">
        <title>A genome reference for cultivated species of the human gut microbiota.</title>
        <authorList>
            <person name="Zou Y."/>
            <person name="Xue W."/>
            <person name="Luo G."/>
        </authorList>
    </citation>
    <scope>NUCLEOTIDE SEQUENCE [LARGE SCALE GENOMIC DNA]</scope>
    <source>
        <strain evidence="1 2">AM50-15</strain>
    </source>
</reference>